<protein>
    <recommendedName>
        <fullName evidence="7">Probable branched-chain-amino-acid aminotransferase</fullName>
        <ecNumber evidence="6">2.6.1.42</ecNumber>
    </recommendedName>
</protein>
<evidence type="ECO:0000256" key="6">
    <source>
        <dbReference type="ARBA" id="ARBA00013053"/>
    </source>
</evidence>
<dbReference type="Proteomes" id="UP000240653">
    <property type="component" value="Unassembled WGS sequence"/>
</dbReference>
<dbReference type="GO" id="GO:0004084">
    <property type="term" value="F:branched-chain-amino-acid transaminase activity"/>
    <property type="evidence" value="ECO:0007669"/>
    <property type="project" value="UniProtKB-EC"/>
</dbReference>
<comment type="pathway">
    <text evidence="3">Amino-acid biosynthesis; L-valine biosynthesis; L-valine from pyruvate: step 4/4.</text>
</comment>
<dbReference type="EMBL" id="PXYL01000005">
    <property type="protein sequence ID" value="PSJ61001.1"/>
    <property type="molecule type" value="Genomic_DNA"/>
</dbReference>
<comment type="catalytic activity">
    <reaction evidence="10">
        <text>L-isoleucine + 2-oxoglutarate = (S)-3-methyl-2-oxopentanoate + L-glutamate</text>
        <dbReference type="Rhea" id="RHEA:24801"/>
        <dbReference type="ChEBI" id="CHEBI:16810"/>
        <dbReference type="ChEBI" id="CHEBI:29985"/>
        <dbReference type="ChEBI" id="CHEBI:35146"/>
        <dbReference type="ChEBI" id="CHEBI:58045"/>
        <dbReference type="EC" id="2.6.1.42"/>
    </reaction>
</comment>
<comment type="function">
    <text evidence="1">Acts on leucine, isoleucine and valine.</text>
</comment>
<evidence type="ECO:0000256" key="1">
    <source>
        <dbReference type="ARBA" id="ARBA00003109"/>
    </source>
</evidence>
<dbReference type="PANTHER" id="PTHR42743">
    <property type="entry name" value="AMINO-ACID AMINOTRANSFERASE"/>
    <property type="match status" value="1"/>
</dbReference>
<comment type="caution">
    <text evidence="12">The sequence shown here is derived from an EMBL/GenBank/DDBJ whole genome shotgun (WGS) entry which is preliminary data.</text>
</comment>
<comment type="catalytic activity">
    <reaction evidence="11">
        <text>L-leucine + 2-oxoglutarate = 4-methyl-2-oxopentanoate + L-glutamate</text>
        <dbReference type="Rhea" id="RHEA:18321"/>
        <dbReference type="ChEBI" id="CHEBI:16810"/>
        <dbReference type="ChEBI" id="CHEBI:17865"/>
        <dbReference type="ChEBI" id="CHEBI:29985"/>
        <dbReference type="ChEBI" id="CHEBI:57427"/>
        <dbReference type="EC" id="2.6.1.42"/>
    </reaction>
</comment>
<dbReference type="EC" id="2.6.1.42" evidence="6"/>
<dbReference type="InterPro" id="IPR043131">
    <property type="entry name" value="BCAT-like_N"/>
</dbReference>
<evidence type="ECO:0000256" key="2">
    <source>
        <dbReference type="ARBA" id="ARBA00004824"/>
    </source>
</evidence>
<keyword evidence="13" id="KW-1185">Reference proteome</keyword>
<dbReference type="AlphaFoldDB" id="A0A2P7SFA2"/>
<reference evidence="12 13" key="1">
    <citation type="submission" date="2018-03" db="EMBL/GenBank/DDBJ databases">
        <title>The draft genome of Mesorhizobium soli JCM 19897.</title>
        <authorList>
            <person name="Li L."/>
            <person name="Liu L."/>
            <person name="Liang L."/>
            <person name="Wang T."/>
            <person name="Zhang X."/>
        </authorList>
    </citation>
    <scope>NUCLEOTIDE SEQUENCE [LARGE SCALE GENOMIC DNA]</scope>
    <source>
        <strain evidence="12 13">JCM 19897</strain>
    </source>
</reference>
<evidence type="ECO:0000256" key="10">
    <source>
        <dbReference type="ARBA" id="ARBA00048798"/>
    </source>
</evidence>
<dbReference type="Pfam" id="PF01063">
    <property type="entry name" value="Aminotran_4"/>
    <property type="match status" value="1"/>
</dbReference>
<evidence type="ECO:0000256" key="9">
    <source>
        <dbReference type="ARBA" id="ARBA00048212"/>
    </source>
</evidence>
<organism evidence="12 13">
    <name type="scientific">Pseudaminobacter soli</name>
    <name type="common">ex Li et al. 2025</name>
    <dbReference type="NCBI Taxonomy" id="1295366"/>
    <lineage>
        <taxon>Bacteria</taxon>
        <taxon>Pseudomonadati</taxon>
        <taxon>Pseudomonadota</taxon>
        <taxon>Alphaproteobacteria</taxon>
        <taxon>Hyphomicrobiales</taxon>
        <taxon>Phyllobacteriaceae</taxon>
        <taxon>Pseudaminobacter</taxon>
    </lineage>
</organism>
<evidence type="ECO:0000256" key="8">
    <source>
        <dbReference type="ARBA" id="ARBA00023304"/>
    </source>
</evidence>
<proteinExistence type="inferred from homology"/>
<dbReference type="NCBIfam" id="NF005731">
    <property type="entry name" value="PRK07546.1-5"/>
    <property type="match status" value="1"/>
</dbReference>
<dbReference type="GO" id="GO:0009082">
    <property type="term" value="P:branched-chain amino acid biosynthetic process"/>
    <property type="evidence" value="ECO:0007669"/>
    <property type="project" value="UniProtKB-KW"/>
</dbReference>
<dbReference type="RefSeq" id="WP_106724468.1">
    <property type="nucleotide sequence ID" value="NZ_PXYL01000005.1"/>
</dbReference>
<evidence type="ECO:0000256" key="11">
    <source>
        <dbReference type="ARBA" id="ARBA00049229"/>
    </source>
</evidence>
<evidence type="ECO:0000256" key="7">
    <source>
        <dbReference type="ARBA" id="ARBA00014472"/>
    </source>
</evidence>
<dbReference type="PANTHER" id="PTHR42743:SF11">
    <property type="entry name" value="AMINODEOXYCHORISMATE LYASE"/>
    <property type="match status" value="1"/>
</dbReference>
<dbReference type="InterPro" id="IPR001544">
    <property type="entry name" value="Aminotrans_IV"/>
</dbReference>
<evidence type="ECO:0000313" key="13">
    <source>
        <dbReference type="Proteomes" id="UP000240653"/>
    </source>
</evidence>
<sequence>MSSESPLRDGNPAGFELIETLRWEPAEGFVRIVRHLARMEESARALGFAFERPAVEQALVRSVGGDAPLRVRLTLDRTGQPNVTIQPFIPLPANTVWALAIAGTRLDSADALLRHKTTKRGAYEAARAEFSRDEADEVILLNEAGEVCEGTITSIFADTGDGPFRTPRLGCGLLSGVLRAEMLDIGKATEAVLTPDDLRKARALYVGNSLRGLISARLA</sequence>
<dbReference type="SUPFAM" id="SSF56752">
    <property type="entry name" value="D-aminoacid aminotransferase-like PLP-dependent enzymes"/>
    <property type="match status" value="1"/>
</dbReference>
<dbReference type="InterPro" id="IPR050571">
    <property type="entry name" value="Class-IV_PLP-Dep_Aminotrnsfr"/>
</dbReference>
<dbReference type="InterPro" id="IPR036038">
    <property type="entry name" value="Aminotransferase-like"/>
</dbReference>
<dbReference type="Gene3D" id="3.20.10.10">
    <property type="entry name" value="D-amino Acid Aminotransferase, subunit A, domain 2"/>
    <property type="match status" value="1"/>
</dbReference>
<comment type="similarity">
    <text evidence="5">Belongs to the class-IV pyridoxal-phosphate-dependent aminotransferase family.</text>
</comment>
<keyword evidence="8" id="KW-0028">Amino-acid biosynthesis</keyword>
<name>A0A2P7SFA2_9HYPH</name>
<evidence type="ECO:0000313" key="12">
    <source>
        <dbReference type="EMBL" id="PSJ61001.1"/>
    </source>
</evidence>
<evidence type="ECO:0000256" key="3">
    <source>
        <dbReference type="ARBA" id="ARBA00004931"/>
    </source>
</evidence>
<dbReference type="Gene3D" id="3.30.470.10">
    <property type="match status" value="1"/>
</dbReference>
<comment type="pathway">
    <text evidence="4">Amino-acid biosynthesis; L-leucine biosynthesis; L-leucine from 3-methyl-2-oxobutanoate: step 4/4.</text>
</comment>
<dbReference type="NCBIfam" id="NF005729">
    <property type="entry name" value="PRK07546.1-3"/>
    <property type="match status" value="1"/>
</dbReference>
<dbReference type="InterPro" id="IPR043132">
    <property type="entry name" value="BCAT-like_C"/>
</dbReference>
<dbReference type="OrthoDB" id="9809239at2"/>
<evidence type="ECO:0000256" key="4">
    <source>
        <dbReference type="ARBA" id="ARBA00005072"/>
    </source>
</evidence>
<accession>A0A2P7SFA2</accession>
<evidence type="ECO:0000256" key="5">
    <source>
        <dbReference type="ARBA" id="ARBA00009320"/>
    </source>
</evidence>
<comment type="catalytic activity">
    <reaction evidence="9">
        <text>L-valine + 2-oxoglutarate = 3-methyl-2-oxobutanoate + L-glutamate</text>
        <dbReference type="Rhea" id="RHEA:24813"/>
        <dbReference type="ChEBI" id="CHEBI:11851"/>
        <dbReference type="ChEBI" id="CHEBI:16810"/>
        <dbReference type="ChEBI" id="CHEBI:29985"/>
        <dbReference type="ChEBI" id="CHEBI:57762"/>
        <dbReference type="EC" id="2.6.1.42"/>
    </reaction>
</comment>
<keyword evidence="8" id="KW-0100">Branched-chain amino acid biosynthesis</keyword>
<gene>
    <name evidence="12" type="ORF">C7I85_12580</name>
</gene>
<comment type="pathway">
    <text evidence="2">Amino-acid biosynthesis; L-isoleucine biosynthesis; L-isoleucine from 2-oxobutanoate: step 4/4.</text>
</comment>